<dbReference type="Pfam" id="PF00067">
    <property type="entry name" value="p450"/>
    <property type="match status" value="1"/>
</dbReference>
<dbReference type="PANTHER" id="PTHR46696:SF1">
    <property type="entry name" value="CYTOCHROME P450 YJIB-RELATED"/>
    <property type="match status" value="1"/>
</dbReference>
<dbReference type="GO" id="GO:0004497">
    <property type="term" value="F:monooxygenase activity"/>
    <property type="evidence" value="ECO:0007669"/>
    <property type="project" value="UniProtKB-KW"/>
</dbReference>
<evidence type="ECO:0000256" key="2">
    <source>
        <dbReference type="ARBA" id="ARBA00010617"/>
    </source>
</evidence>
<dbReference type="GO" id="GO:0020037">
    <property type="term" value="F:heme binding"/>
    <property type="evidence" value="ECO:0007669"/>
    <property type="project" value="InterPro"/>
</dbReference>
<evidence type="ECO:0000256" key="8">
    <source>
        <dbReference type="ARBA" id="ARBA00043906"/>
    </source>
</evidence>
<dbReference type="BRENDA" id="1.14.11.15">
    <property type="organism ID" value="3243"/>
</dbReference>
<evidence type="ECO:0000256" key="6">
    <source>
        <dbReference type="ARBA" id="ARBA00023004"/>
    </source>
</evidence>
<dbReference type="RefSeq" id="WP_064987301.1">
    <property type="nucleotide sequence ID" value="NZ_CP033334.1"/>
</dbReference>
<keyword evidence="4 9" id="KW-0479">Metal-binding</keyword>
<dbReference type="InterPro" id="IPR036396">
    <property type="entry name" value="Cyt_P450_sf"/>
</dbReference>
<organism evidence="10 13">
    <name type="scientific">Rhizobium loti</name>
    <name type="common">Mesorhizobium loti</name>
    <dbReference type="NCBI Taxonomy" id="381"/>
    <lineage>
        <taxon>Bacteria</taxon>
        <taxon>Pseudomonadati</taxon>
        <taxon>Pseudomonadota</taxon>
        <taxon>Alphaproteobacteria</taxon>
        <taxon>Hyphomicrobiales</taxon>
        <taxon>Phyllobacteriaceae</taxon>
        <taxon>Mesorhizobium</taxon>
    </lineage>
</organism>
<comment type="caution">
    <text evidence="10">The sequence shown here is derived from an EMBL/GenBank/DDBJ whole genome shotgun (WGS) entry which is preliminary data.</text>
</comment>
<dbReference type="SUPFAM" id="SSF48264">
    <property type="entry name" value="Cytochrome P450"/>
    <property type="match status" value="1"/>
</dbReference>
<evidence type="ECO:0000256" key="3">
    <source>
        <dbReference type="ARBA" id="ARBA00022617"/>
    </source>
</evidence>
<reference evidence="10" key="3">
    <citation type="submission" date="2016-06" db="EMBL/GenBank/DDBJ databases">
        <authorList>
            <person name="Kjaerup R.B."/>
            <person name="Dalgaard T.S."/>
            <person name="Juul-Madsen H.R."/>
        </authorList>
    </citation>
    <scope>NUCLEOTIDE SEQUENCE</scope>
    <source>
        <strain evidence="10">R7ANS::ICEMlSym2042</strain>
    </source>
</reference>
<dbReference type="EMBL" id="LZTJ01000007">
    <property type="protein sequence ID" value="OBP78362.1"/>
    <property type="molecule type" value="Genomic_DNA"/>
</dbReference>
<dbReference type="InterPro" id="IPR001128">
    <property type="entry name" value="Cyt_P450"/>
</dbReference>
<comment type="cofactor">
    <cofactor evidence="1">
        <name>heme</name>
        <dbReference type="ChEBI" id="CHEBI:30413"/>
    </cofactor>
</comment>
<dbReference type="GO" id="GO:0016705">
    <property type="term" value="F:oxidoreductase activity, acting on paired donors, with incorporation or reduction of molecular oxygen"/>
    <property type="evidence" value="ECO:0007669"/>
    <property type="project" value="InterPro"/>
</dbReference>
<evidence type="ECO:0000313" key="11">
    <source>
        <dbReference type="EMBL" id="OBQ70289.1"/>
    </source>
</evidence>
<dbReference type="AlphaFoldDB" id="A0A1A5QSE9"/>
<dbReference type="InterPro" id="IPR002397">
    <property type="entry name" value="Cyt_P450_B"/>
</dbReference>
<evidence type="ECO:0000256" key="5">
    <source>
        <dbReference type="ARBA" id="ARBA00023002"/>
    </source>
</evidence>
<evidence type="ECO:0000256" key="1">
    <source>
        <dbReference type="ARBA" id="ARBA00001971"/>
    </source>
</evidence>
<protein>
    <submittedName>
        <fullName evidence="10">Cytochrome</fullName>
    </submittedName>
</protein>
<evidence type="ECO:0000313" key="13">
    <source>
        <dbReference type="Proteomes" id="UP000093748"/>
    </source>
</evidence>
<sequence length="410" mass="45136">MRVENDHCDVIGVPAAPTQLDRLSSAILRQGGMARVSLPGDVVTWAAARHQTLRQMLSDQRFNKDWRQWRALQAGEIPENHPLIGICKVDNMTTAHGADHRRLRGLLSSSFAPSRIALLAPRVEQCVDRLLAEMAQRGGSADLMSEFAAPLPTNVIAELFGLPDEQREEIVALTYSLANTSATAEEVRQTRQRIPTFFRRLIALKRGRLGDDLASALIVARDKGELVSDTELIDMLFMVLSAGFVTTAGVIGNGVLALLTHPQQLHLVRSGQVPWSQAIEEILRWGSSAANLPFRYATQDVEIDGCMVRRGDAVLMAFHAANRDEKAFGPGADRFDVTRRHNPHLSFGEGPHACLGAALARLELRCAFPALFGRLEDLALTIAPEDVVYMPSYIIRCPQRLPVTFRPSSA</sequence>
<keyword evidence="7 9" id="KW-0503">Monooxygenase</keyword>
<keyword evidence="3 9" id="KW-0349">Heme</keyword>
<dbReference type="CDD" id="cd11029">
    <property type="entry name" value="CYP107-like"/>
    <property type="match status" value="1"/>
</dbReference>
<dbReference type="Gene3D" id="1.10.630.10">
    <property type="entry name" value="Cytochrome P450"/>
    <property type="match status" value="1"/>
</dbReference>
<evidence type="ECO:0000313" key="10">
    <source>
        <dbReference type="EMBL" id="OBP78362.1"/>
    </source>
</evidence>
<dbReference type="PRINTS" id="PR00359">
    <property type="entry name" value="BP450"/>
</dbReference>
<keyword evidence="5 9" id="KW-0560">Oxidoreductase</keyword>
<dbReference type="GO" id="GO:0005506">
    <property type="term" value="F:iron ion binding"/>
    <property type="evidence" value="ECO:0007669"/>
    <property type="project" value="InterPro"/>
</dbReference>
<dbReference type="PROSITE" id="PS00086">
    <property type="entry name" value="CYTOCHROME_P450"/>
    <property type="match status" value="1"/>
</dbReference>
<dbReference type="InterPro" id="IPR017972">
    <property type="entry name" value="Cyt_P450_CS"/>
</dbReference>
<accession>A0A1A5QSE9</accession>
<comment type="function">
    <text evidence="8">Cytochromes P450 are a group of heme-thiolate monooxygenases. They oxidize a variety of structurally unrelated compounds, including steroids, fatty acids, and xenobiotics.</text>
</comment>
<keyword evidence="6 9" id="KW-0408">Iron</keyword>
<reference evidence="11 12" key="1">
    <citation type="submission" date="2016-05" db="EMBL/GenBank/DDBJ databases">
        <authorList>
            <person name="Ramsay J.P."/>
        </authorList>
    </citation>
    <scope>NUCLEOTIDE SEQUENCE [LARGE SCALE GENOMIC DNA]</scope>
    <source>
        <strain evidence="11 12">NZP2042</strain>
    </source>
</reference>
<dbReference type="EMBL" id="LYTK01000004">
    <property type="protein sequence ID" value="OBQ70289.1"/>
    <property type="molecule type" value="Genomic_DNA"/>
</dbReference>
<evidence type="ECO:0000313" key="12">
    <source>
        <dbReference type="Proteomes" id="UP000093737"/>
    </source>
</evidence>
<proteinExistence type="inferred from homology"/>
<evidence type="ECO:0000256" key="7">
    <source>
        <dbReference type="ARBA" id="ARBA00023033"/>
    </source>
</evidence>
<name>A0A1A5QSE9_RHILI</name>
<dbReference type="PANTHER" id="PTHR46696">
    <property type="entry name" value="P450, PUTATIVE (EUROFUNG)-RELATED"/>
    <property type="match status" value="1"/>
</dbReference>
<dbReference type="Proteomes" id="UP000093748">
    <property type="component" value="Unassembled WGS sequence"/>
</dbReference>
<reference evidence="13" key="2">
    <citation type="submission" date="2016-06" db="EMBL/GenBank/DDBJ databases">
        <title>NZP2037 Pacbio-Illumina hybrid assembly.</title>
        <authorList>
            <person name="Ramsay J.P."/>
        </authorList>
    </citation>
    <scope>NUCLEOTIDE SEQUENCE [LARGE SCALE GENOMIC DNA]</scope>
    <source>
        <strain evidence="13">R7ANS::ICEMlSym2042</strain>
    </source>
</reference>
<dbReference type="FunFam" id="1.10.630.10:FF:000018">
    <property type="entry name" value="Cytochrome P450 monooxygenase"/>
    <property type="match status" value="1"/>
</dbReference>
<evidence type="ECO:0000256" key="4">
    <source>
        <dbReference type="ARBA" id="ARBA00022723"/>
    </source>
</evidence>
<dbReference type="Proteomes" id="UP000093737">
    <property type="component" value="Unassembled WGS sequence"/>
</dbReference>
<evidence type="ECO:0000256" key="9">
    <source>
        <dbReference type="RuleBase" id="RU000461"/>
    </source>
</evidence>
<gene>
    <name evidence="11" type="ORF">A8145_28475</name>
    <name evidence="10" type="ORF">BAE39_30115</name>
</gene>
<dbReference type="PRINTS" id="PR00385">
    <property type="entry name" value="P450"/>
</dbReference>
<comment type="similarity">
    <text evidence="2 9">Belongs to the cytochrome P450 family.</text>
</comment>